<dbReference type="PROSITE" id="PS00125">
    <property type="entry name" value="SER_THR_PHOSPHATASE"/>
    <property type="match status" value="1"/>
</dbReference>
<dbReference type="InterPro" id="IPR050341">
    <property type="entry name" value="PP1_catalytic_subunit"/>
</dbReference>
<dbReference type="PRINTS" id="PR00114">
    <property type="entry name" value="STPHPHTASE"/>
</dbReference>
<dbReference type="EC" id="3.1.3.16" evidence="1"/>
<dbReference type="EMBL" id="JAPFFF010000007">
    <property type="protein sequence ID" value="KAK8886334.1"/>
    <property type="molecule type" value="Genomic_DNA"/>
</dbReference>
<dbReference type="Gene3D" id="3.60.21.10">
    <property type="match status" value="1"/>
</dbReference>
<dbReference type="SMART" id="SM00156">
    <property type="entry name" value="PP2Ac"/>
    <property type="match status" value="1"/>
</dbReference>
<evidence type="ECO:0000256" key="1">
    <source>
        <dbReference type="RuleBase" id="RU004273"/>
    </source>
</evidence>
<dbReference type="SUPFAM" id="SSF56300">
    <property type="entry name" value="Metallo-dependent phosphatases"/>
    <property type="match status" value="1"/>
</dbReference>
<evidence type="ECO:0000259" key="3">
    <source>
        <dbReference type="PROSITE" id="PS00125"/>
    </source>
</evidence>
<dbReference type="InterPro" id="IPR004843">
    <property type="entry name" value="Calcineurin-like_PHP"/>
</dbReference>
<protein>
    <recommendedName>
        <fullName evidence="1">Serine/threonine-protein phosphatase</fullName>
        <ecNumber evidence="1">3.1.3.16</ecNumber>
    </recommendedName>
</protein>
<dbReference type="Pfam" id="PF00149">
    <property type="entry name" value="Metallophos"/>
    <property type="match status" value="1"/>
</dbReference>
<dbReference type="InterPro" id="IPR029052">
    <property type="entry name" value="Metallo-depent_PP-like"/>
</dbReference>
<name>A0ABR2K5F1_9EUKA</name>
<dbReference type="PANTHER" id="PTHR11668">
    <property type="entry name" value="SERINE/THREONINE PROTEIN PHOSPHATASE"/>
    <property type="match status" value="1"/>
</dbReference>
<evidence type="ECO:0000313" key="4">
    <source>
        <dbReference type="EMBL" id="KAK8886334.1"/>
    </source>
</evidence>
<accession>A0ABR2K5F1</accession>
<evidence type="ECO:0000256" key="2">
    <source>
        <dbReference type="SAM" id="MobiDB-lite"/>
    </source>
</evidence>
<feature type="compositionally biased region" description="Basic and acidic residues" evidence="2">
    <location>
        <begin position="432"/>
        <end position="450"/>
    </location>
</feature>
<comment type="catalytic activity">
    <reaction evidence="1">
        <text>O-phospho-L-threonyl-[protein] + H2O = L-threonyl-[protein] + phosphate</text>
        <dbReference type="Rhea" id="RHEA:47004"/>
        <dbReference type="Rhea" id="RHEA-COMP:11060"/>
        <dbReference type="Rhea" id="RHEA-COMP:11605"/>
        <dbReference type="ChEBI" id="CHEBI:15377"/>
        <dbReference type="ChEBI" id="CHEBI:30013"/>
        <dbReference type="ChEBI" id="CHEBI:43474"/>
        <dbReference type="ChEBI" id="CHEBI:61977"/>
        <dbReference type="EC" id="3.1.3.16"/>
    </reaction>
</comment>
<feature type="domain" description="Serine/threonine specific protein phosphatases" evidence="3">
    <location>
        <begin position="151"/>
        <end position="156"/>
    </location>
</feature>
<evidence type="ECO:0000313" key="5">
    <source>
        <dbReference type="Proteomes" id="UP001470230"/>
    </source>
</evidence>
<feature type="compositionally biased region" description="Polar residues" evidence="2">
    <location>
        <begin position="456"/>
        <end position="471"/>
    </location>
</feature>
<comment type="caution">
    <text evidence="4">The sequence shown here is derived from an EMBL/GenBank/DDBJ whole genome shotgun (WGS) entry which is preliminary data.</text>
</comment>
<proteinExistence type="inferred from homology"/>
<feature type="compositionally biased region" description="Low complexity" evidence="2">
    <location>
        <begin position="532"/>
        <end position="553"/>
    </location>
</feature>
<dbReference type="CDD" id="cd00144">
    <property type="entry name" value="MPP_PPP_family"/>
    <property type="match status" value="1"/>
</dbReference>
<organism evidence="4 5">
    <name type="scientific">Tritrichomonas musculus</name>
    <dbReference type="NCBI Taxonomy" id="1915356"/>
    <lineage>
        <taxon>Eukaryota</taxon>
        <taxon>Metamonada</taxon>
        <taxon>Parabasalia</taxon>
        <taxon>Tritrichomonadida</taxon>
        <taxon>Tritrichomonadidae</taxon>
        <taxon>Tritrichomonas</taxon>
    </lineage>
</organism>
<reference evidence="4 5" key="1">
    <citation type="submission" date="2024-04" db="EMBL/GenBank/DDBJ databases">
        <title>Tritrichomonas musculus Genome.</title>
        <authorList>
            <person name="Alves-Ferreira E."/>
            <person name="Grigg M."/>
            <person name="Lorenzi H."/>
            <person name="Galac M."/>
        </authorList>
    </citation>
    <scope>NUCLEOTIDE SEQUENCE [LARGE SCALE GENOMIC DNA]</scope>
    <source>
        <strain evidence="4 5">EAF2021</strain>
    </source>
</reference>
<dbReference type="PANTHER" id="PTHR11668:SF494">
    <property type="entry name" value="PROTEIN PHOSPHATASE, PUTATIVE-RELATED"/>
    <property type="match status" value="1"/>
</dbReference>
<dbReference type="InterPro" id="IPR006186">
    <property type="entry name" value="Ser/Thr-sp_prot-phosphatase"/>
</dbReference>
<gene>
    <name evidence="4" type="ORF">M9Y10_041797</name>
</gene>
<dbReference type="Proteomes" id="UP001470230">
    <property type="component" value="Unassembled WGS sequence"/>
</dbReference>
<keyword evidence="5" id="KW-1185">Reference proteome</keyword>
<sequence>MQSFASSIFFSFRNLMLADHHNITSLMRTSGLPKIEESRLFELCKISIEKLKMQSTLVRINGPAVVIGDIHGSIVDLLRIFGIFGFSFANENNEKNKQKFNKSENKNGYNFNPSLKYVFLGDYIDRGEFSLEVVTILLSAYCSYPNNIILLRGNHEFLNMSSNSSNFKDEILDHPAGYSPELFEKFHDVFAYLPYAAVINNNIFCVHGGLSNKLNSLQDIEKLSELRPIYDYKEITLIQDLVWSDPSKIGCCEFIPSTRNQGCVFGSAAVNNFYQNTGILAIIRGHSYVKLGVEIYQHINLISVFSSSNYNKNPIKLGKTDFQDETTSYFQNHPSNDLYKVEESKNKMKRRESNNYDNNNLCGVVFVNDQSEMSPEAFEPVELITRAETKLRTSVAIGFTSSQMLTSIPIAPFNKSDSESDTLAITNNMENADLKEPFKPESRLKSSDQKKRTKTPETNFNSSDFISNNPSLKPKKQFSLYPPQQKENKSSSSSSFPKPDVKNPKRRKLSHDFGKIYRPSFLTVNADDNTDESSSANTTSLSENSSSSSSNSSGKIKCNVPLEKITHRPHFIKASVKPRKKKLTKSSLPNMKFNNFIS</sequence>
<keyword evidence="1" id="KW-0378">Hydrolase</keyword>
<comment type="similarity">
    <text evidence="1">Belongs to the PPP phosphatase family.</text>
</comment>
<feature type="region of interest" description="Disordered" evidence="2">
    <location>
        <begin position="429"/>
        <end position="555"/>
    </location>
</feature>